<evidence type="ECO:0000256" key="5">
    <source>
        <dbReference type="ARBA" id="ARBA00023077"/>
    </source>
</evidence>
<comment type="similarity">
    <text evidence="8 9">Belongs to the TonB-dependent receptor family.</text>
</comment>
<dbReference type="InterPro" id="IPR000531">
    <property type="entry name" value="Beta-barrel_TonB"/>
</dbReference>
<accession>A0A327NSX7</accession>
<comment type="caution">
    <text evidence="12">The sequence shown here is derived from an EMBL/GenBank/DDBJ whole genome shotgun (WGS) entry which is preliminary data.</text>
</comment>
<evidence type="ECO:0000259" key="10">
    <source>
        <dbReference type="Pfam" id="PF00593"/>
    </source>
</evidence>
<dbReference type="InterPro" id="IPR008969">
    <property type="entry name" value="CarboxyPept-like_regulatory"/>
</dbReference>
<dbReference type="Proteomes" id="UP000249016">
    <property type="component" value="Unassembled WGS sequence"/>
</dbReference>
<dbReference type="FunFam" id="2.170.130.10:FF:000003">
    <property type="entry name" value="SusC/RagA family TonB-linked outer membrane protein"/>
    <property type="match status" value="1"/>
</dbReference>
<evidence type="ECO:0000256" key="8">
    <source>
        <dbReference type="PROSITE-ProRule" id="PRU01360"/>
    </source>
</evidence>
<evidence type="ECO:0000313" key="12">
    <source>
        <dbReference type="EMBL" id="RAI78490.1"/>
    </source>
</evidence>
<gene>
    <name evidence="12" type="ORF">HMF3257_17485</name>
</gene>
<dbReference type="SUPFAM" id="SSF49464">
    <property type="entry name" value="Carboxypeptidase regulatory domain-like"/>
    <property type="match status" value="1"/>
</dbReference>
<dbReference type="Pfam" id="PF13715">
    <property type="entry name" value="CarbopepD_reg_2"/>
    <property type="match status" value="1"/>
</dbReference>
<dbReference type="InterPro" id="IPR037066">
    <property type="entry name" value="Plug_dom_sf"/>
</dbReference>
<dbReference type="EMBL" id="QLII01000001">
    <property type="protein sequence ID" value="RAI78490.1"/>
    <property type="molecule type" value="Genomic_DNA"/>
</dbReference>
<comment type="subcellular location">
    <subcellularLocation>
        <location evidence="1 8">Cell outer membrane</location>
        <topology evidence="1 8">Multi-pass membrane protein</topology>
    </subcellularLocation>
</comment>
<evidence type="ECO:0000256" key="1">
    <source>
        <dbReference type="ARBA" id="ARBA00004571"/>
    </source>
</evidence>
<dbReference type="InterPro" id="IPR036942">
    <property type="entry name" value="Beta-barrel_TonB_sf"/>
</dbReference>
<protein>
    <submittedName>
        <fullName evidence="12">SusC/RagA family TonB-linked outer membrane protein</fullName>
    </submittedName>
</protein>
<dbReference type="InterPro" id="IPR023996">
    <property type="entry name" value="TonB-dep_OMP_SusC/RagA"/>
</dbReference>
<evidence type="ECO:0000256" key="4">
    <source>
        <dbReference type="ARBA" id="ARBA00022692"/>
    </source>
</evidence>
<dbReference type="InterPro" id="IPR039426">
    <property type="entry name" value="TonB-dep_rcpt-like"/>
</dbReference>
<evidence type="ECO:0000313" key="13">
    <source>
        <dbReference type="Proteomes" id="UP000249016"/>
    </source>
</evidence>
<evidence type="ECO:0000259" key="11">
    <source>
        <dbReference type="Pfam" id="PF07715"/>
    </source>
</evidence>
<organism evidence="12 13">
    <name type="scientific">Spirosoma telluris</name>
    <dbReference type="NCBI Taxonomy" id="2183553"/>
    <lineage>
        <taxon>Bacteria</taxon>
        <taxon>Pseudomonadati</taxon>
        <taxon>Bacteroidota</taxon>
        <taxon>Cytophagia</taxon>
        <taxon>Cytophagales</taxon>
        <taxon>Cytophagaceae</taxon>
        <taxon>Spirosoma</taxon>
    </lineage>
</organism>
<dbReference type="InterPro" id="IPR012910">
    <property type="entry name" value="Plug_dom"/>
</dbReference>
<dbReference type="Gene3D" id="2.40.170.20">
    <property type="entry name" value="TonB-dependent receptor, beta-barrel domain"/>
    <property type="match status" value="1"/>
</dbReference>
<proteinExistence type="inferred from homology"/>
<reference evidence="12 13" key="1">
    <citation type="submission" date="2018-06" db="EMBL/GenBank/DDBJ databases">
        <title>Spirosoma sp. HMF3257 Genome sequencing and assembly.</title>
        <authorList>
            <person name="Kang H."/>
            <person name="Cha I."/>
            <person name="Kim H."/>
            <person name="Kang J."/>
            <person name="Joh K."/>
        </authorList>
    </citation>
    <scope>NUCLEOTIDE SEQUENCE [LARGE SCALE GENOMIC DNA]</scope>
    <source>
        <strain evidence="12 13">HMF3257</strain>
    </source>
</reference>
<keyword evidence="2 8" id="KW-0813">Transport</keyword>
<keyword evidence="3 8" id="KW-1134">Transmembrane beta strand</keyword>
<evidence type="ECO:0000256" key="6">
    <source>
        <dbReference type="ARBA" id="ARBA00023136"/>
    </source>
</evidence>
<dbReference type="Pfam" id="PF07715">
    <property type="entry name" value="Plug"/>
    <property type="match status" value="1"/>
</dbReference>
<dbReference type="PROSITE" id="PS52016">
    <property type="entry name" value="TONB_DEPENDENT_REC_3"/>
    <property type="match status" value="1"/>
</dbReference>
<evidence type="ECO:0000256" key="2">
    <source>
        <dbReference type="ARBA" id="ARBA00022448"/>
    </source>
</evidence>
<keyword evidence="4 8" id="KW-0812">Transmembrane</keyword>
<feature type="domain" description="TonB-dependent receptor plug" evidence="11">
    <location>
        <begin position="220"/>
        <end position="326"/>
    </location>
</feature>
<dbReference type="Gene3D" id="2.60.40.1120">
    <property type="entry name" value="Carboxypeptidase-like, regulatory domain"/>
    <property type="match status" value="1"/>
</dbReference>
<dbReference type="Pfam" id="PF00593">
    <property type="entry name" value="TonB_dep_Rec_b-barrel"/>
    <property type="match status" value="1"/>
</dbReference>
<keyword evidence="7 8" id="KW-0998">Cell outer membrane</keyword>
<dbReference type="OrthoDB" id="9768177at2"/>
<evidence type="ECO:0000256" key="9">
    <source>
        <dbReference type="RuleBase" id="RU003357"/>
    </source>
</evidence>
<sequence length="1103" mass="121025">MASARSLSQQPAHPATAVRVLKDVLNEWGLTFGVNILYEESTVDGLTVSMDAIRQTGKLEQRLDNLLKPLRLTYRKRGKSYLITPVKRQDNTSRLVNPTATSIASLPIDGITEAHQAVSTANVPAQLVLSGRITSETGDGLPGVSVVVKGTTIGTATDGTGMYKLNIPDAQSKGTLIFSFIGYETQEVTIGNQTTINLQLKPSANSIDEVVVVGYGTQSRRNVTGSVTKIDMKQTENLPNTNVSQALRGRVAGVQFTDNGRPGQAGTILVRGQRSISAGNNPLVILDGIFFDGSLNDINPGDIESMEVLKDASATAIYGARAANGVILITSKRGTSEKPTIRISSYYGASSWSYKPKLLTPDRYIEKTLEWRRQSGLDADLSKIGGYMTPTEAKNYAAGTTVDPWKAVSQVAGIQNYDVSISGRSARTNYFVSGNFNKDRGLIYNDKATRTSARINLDNQITSWLKIGVNAQFAERDLSGNEGSVINAYGTSPFSNVWLDAAHTDPAPVANEDGLIGGILFDAIIKKNREIQRNLFANFYGIVDIPFVEGLTYRVNYSPNYRWYNLDNFTPIYQRNSQNYTGSASRQTDLNKNWVLENIVTYSRQIGEAHNLDLTLLYGRNEAYSESITASGSDFTGTSDANGWNNLALAKIQTNTSSASDVNAISSMIRLNYRFKDRYLLTLTTRRDGNSVFGASHKFGIFPSAAVAWIASDEPFFKAIPLINMLKFRASYGSVGNQAISAYKSLTQQGQVQYVYGDGGTTSTGIYPLNLANPNLKWETTTTANLGVDFEIWKGRISSTIELYSMDTKDLLLTRQLPSPTGFATILTNVGSTNNKGIELTVNTLNIKKGLLEWSSNGTFSTNKNKIVHLYRSDANGDGVEDNDVSNKWFIGQPVSVAYDYRIAGVYQVGDQIPAGQKAGFLRLQDVNGDGVIDANDRQVLGTLQPKYRWSFTNNFRYGHVNLMVMLNALQGWLGSDPRLALTQNAGGNGNGNLTGRASNFIDTGWWTPENKSNTVSSLVYTNPYNHGYYESRDFVRIQEVSLSYDFPRSLITRLKMTNLKAYVSGRNLYTFTKWRGMDPESGSTPSDFPMPRTVSVGLNMSF</sequence>
<evidence type="ECO:0000256" key="7">
    <source>
        <dbReference type="ARBA" id="ARBA00023237"/>
    </source>
</evidence>
<feature type="domain" description="TonB-dependent receptor-like beta-barrel" evidence="10">
    <location>
        <begin position="550"/>
        <end position="892"/>
    </location>
</feature>
<keyword evidence="6 8" id="KW-0472">Membrane</keyword>
<keyword evidence="13" id="KW-1185">Reference proteome</keyword>
<dbReference type="NCBIfam" id="TIGR04056">
    <property type="entry name" value="OMP_RagA_SusC"/>
    <property type="match status" value="1"/>
</dbReference>
<dbReference type="NCBIfam" id="TIGR04057">
    <property type="entry name" value="SusC_RagA_signa"/>
    <property type="match status" value="1"/>
</dbReference>
<name>A0A327NSX7_9BACT</name>
<dbReference type="GO" id="GO:0009279">
    <property type="term" value="C:cell outer membrane"/>
    <property type="evidence" value="ECO:0007669"/>
    <property type="project" value="UniProtKB-SubCell"/>
</dbReference>
<dbReference type="InterPro" id="IPR023997">
    <property type="entry name" value="TonB-dep_OMP_SusC/RagA_CS"/>
</dbReference>
<evidence type="ECO:0000256" key="3">
    <source>
        <dbReference type="ARBA" id="ARBA00022452"/>
    </source>
</evidence>
<dbReference type="AlphaFoldDB" id="A0A327NSX7"/>
<dbReference type="Gene3D" id="2.170.130.10">
    <property type="entry name" value="TonB-dependent receptor, plug domain"/>
    <property type="match status" value="1"/>
</dbReference>
<dbReference type="SUPFAM" id="SSF56935">
    <property type="entry name" value="Porins"/>
    <property type="match status" value="1"/>
</dbReference>
<keyword evidence="5 9" id="KW-0798">TonB box</keyword>